<evidence type="ECO:0000313" key="4">
    <source>
        <dbReference type="EMBL" id="SVA26884.1"/>
    </source>
</evidence>
<proteinExistence type="predicted"/>
<protein>
    <recommendedName>
        <fullName evidence="3">Hcy-binding domain-containing protein</fullName>
    </recommendedName>
</protein>
<dbReference type="Pfam" id="PF02574">
    <property type="entry name" value="S-methyl_trans"/>
    <property type="match status" value="1"/>
</dbReference>
<dbReference type="GO" id="GO:0008168">
    <property type="term" value="F:methyltransferase activity"/>
    <property type="evidence" value="ECO:0007669"/>
    <property type="project" value="UniProtKB-KW"/>
</dbReference>
<name>A0A381UFW8_9ZZZZ</name>
<dbReference type="GO" id="GO:0032259">
    <property type="term" value="P:methylation"/>
    <property type="evidence" value="ECO:0007669"/>
    <property type="project" value="UniProtKB-KW"/>
</dbReference>
<feature type="non-terminal residue" evidence="4">
    <location>
        <position position="269"/>
    </location>
</feature>
<dbReference type="AlphaFoldDB" id="A0A381UFW8"/>
<feature type="non-terminal residue" evidence="4">
    <location>
        <position position="1"/>
    </location>
</feature>
<feature type="domain" description="Hcy-binding" evidence="3">
    <location>
        <begin position="3"/>
        <end position="269"/>
    </location>
</feature>
<gene>
    <name evidence="4" type="ORF">METZ01_LOCUS79738</name>
</gene>
<dbReference type="InterPro" id="IPR036589">
    <property type="entry name" value="HCY_dom_sf"/>
</dbReference>
<sequence>MPPKSLTDRVKEGPVLLDGAMGSLLMDMGLHSGQPPEEWSMKYPERIGKAHQLYHEAGSDILQTNTFGASHYRLKECGIAEHHDLVNRRAVEICREYGGDSLVAGDIGPSGLLIEPLGPAKPVELKDAFIRQTEVLEESNVDLFSVETMIDLQEAVLAVEAIRQVSNKSIIANMTYAKTDNGYFTVMGNPFSDCVKQLSDAGADIIGTNCNLDSFELIELAEEALTLTDLPVSIKPNAGQPFLEGNTVHYGQTADQFVEGMVEIYKMGI</sequence>
<keyword evidence="2" id="KW-0808">Transferase</keyword>
<dbReference type="SUPFAM" id="SSF82282">
    <property type="entry name" value="Homocysteine S-methyltransferase"/>
    <property type="match status" value="1"/>
</dbReference>
<dbReference type="InterPro" id="IPR003726">
    <property type="entry name" value="HCY_dom"/>
</dbReference>
<keyword evidence="1" id="KW-0489">Methyltransferase</keyword>
<organism evidence="4">
    <name type="scientific">marine metagenome</name>
    <dbReference type="NCBI Taxonomy" id="408172"/>
    <lineage>
        <taxon>unclassified sequences</taxon>
        <taxon>metagenomes</taxon>
        <taxon>ecological metagenomes</taxon>
    </lineage>
</organism>
<dbReference type="Gene3D" id="3.20.20.330">
    <property type="entry name" value="Homocysteine-binding-like domain"/>
    <property type="match status" value="1"/>
</dbReference>
<evidence type="ECO:0000256" key="2">
    <source>
        <dbReference type="ARBA" id="ARBA00022679"/>
    </source>
</evidence>
<evidence type="ECO:0000259" key="3">
    <source>
        <dbReference type="PROSITE" id="PS50970"/>
    </source>
</evidence>
<reference evidence="4" key="1">
    <citation type="submission" date="2018-05" db="EMBL/GenBank/DDBJ databases">
        <authorList>
            <person name="Lanie J.A."/>
            <person name="Ng W.-L."/>
            <person name="Kazmierczak K.M."/>
            <person name="Andrzejewski T.M."/>
            <person name="Davidsen T.M."/>
            <person name="Wayne K.J."/>
            <person name="Tettelin H."/>
            <person name="Glass J.I."/>
            <person name="Rusch D."/>
            <person name="Podicherti R."/>
            <person name="Tsui H.-C.T."/>
            <person name="Winkler M.E."/>
        </authorList>
    </citation>
    <scope>NUCLEOTIDE SEQUENCE</scope>
</reference>
<dbReference type="PANTHER" id="PTHR11103">
    <property type="entry name" value="SLR1189 PROTEIN"/>
    <property type="match status" value="1"/>
</dbReference>
<accession>A0A381UFW8</accession>
<evidence type="ECO:0000256" key="1">
    <source>
        <dbReference type="ARBA" id="ARBA00022603"/>
    </source>
</evidence>
<dbReference type="EMBL" id="UINC01006329">
    <property type="protein sequence ID" value="SVA26884.1"/>
    <property type="molecule type" value="Genomic_DNA"/>
</dbReference>
<dbReference type="PANTHER" id="PTHR11103:SF18">
    <property type="entry name" value="SLR1189 PROTEIN"/>
    <property type="match status" value="1"/>
</dbReference>
<dbReference type="PROSITE" id="PS50970">
    <property type="entry name" value="HCY"/>
    <property type="match status" value="1"/>
</dbReference>